<dbReference type="InterPro" id="IPR011053">
    <property type="entry name" value="Single_hybrid_motif"/>
</dbReference>
<comment type="function">
    <text evidence="8">This protein is a component of the acetyl coenzyme A carboxylase complex; first, biotin carboxylase catalyzes the carboxylation of the carrier protein and then the transcarboxylase transfers the carboxyl group to form malonyl-CoA.</text>
</comment>
<protein>
    <recommendedName>
        <fullName evidence="2 8">Biotin carboxyl carrier protein of acetyl-CoA carboxylase</fullName>
    </recommendedName>
</protein>
<keyword evidence="5 8" id="KW-0443">Lipid metabolism</keyword>
<evidence type="ECO:0000256" key="6">
    <source>
        <dbReference type="ARBA" id="ARBA00023160"/>
    </source>
</evidence>
<dbReference type="Pfam" id="PF00364">
    <property type="entry name" value="Biotin_lipoyl"/>
    <property type="match status" value="1"/>
</dbReference>
<evidence type="ECO:0000256" key="9">
    <source>
        <dbReference type="SAM" id="MobiDB-lite"/>
    </source>
</evidence>
<dbReference type="Gene3D" id="2.40.50.100">
    <property type="match status" value="1"/>
</dbReference>
<keyword evidence="7 8" id="KW-0092">Biotin</keyword>
<feature type="domain" description="Lipoyl-binding" evidence="10">
    <location>
        <begin position="85"/>
        <end position="161"/>
    </location>
</feature>
<evidence type="ECO:0000256" key="5">
    <source>
        <dbReference type="ARBA" id="ARBA00023098"/>
    </source>
</evidence>
<dbReference type="PRINTS" id="PR01071">
    <property type="entry name" value="ACOABIOTINCC"/>
</dbReference>
<evidence type="ECO:0000313" key="11">
    <source>
        <dbReference type="EMBL" id="MBP2327561.1"/>
    </source>
</evidence>
<evidence type="ECO:0000256" key="4">
    <source>
        <dbReference type="ARBA" id="ARBA00022832"/>
    </source>
</evidence>
<keyword evidence="4 8" id="KW-0276">Fatty acid metabolism</keyword>
<organism evidence="11 12">
    <name type="scientific">Kibdelosporangium banguiense</name>
    <dbReference type="NCBI Taxonomy" id="1365924"/>
    <lineage>
        <taxon>Bacteria</taxon>
        <taxon>Bacillati</taxon>
        <taxon>Actinomycetota</taxon>
        <taxon>Actinomycetes</taxon>
        <taxon>Pseudonocardiales</taxon>
        <taxon>Pseudonocardiaceae</taxon>
        <taxon>Kibdelosporangium</taxon>
    </lineage>
</organism>
<dbReference type="InterPro" id="IPR001249">
    <property type="entry name" value="AcCoA_biotinCC"/>
</dbReference>
<evidence type="ECO:0000256" key="1">
    <source>
        <dbReference type="ARBA" id="ARBA00005194"/>
    </source>
</evidence>
<dbReference type="PROSITE" id="PS00188">
    <property type="entry name" value="BIOTIN"/>
    <property type="match status" value="1"/>
</dbReference>
<evidence type="ECO:0000313" key="12">
    <source>
        <dbReference type="Proteomes" id="UP001519332"/>
    </source>
</evidence>
<dbReference type="PANTHER" id="PTHR45266:SF3">
    <property type="entry name" value="OXALOACETATE DECARBOXYLASE ALPHA CHAIN"/>
    <property type="match status" value="1"/>
</dbReference>
<evidence type="ECO:0000256" key="8">
    <source>
        <dbReference type="RuleBase" id="RU364072"/>
    </source>
</evidence>
<feature type="region of interest" description="Disordered" evidence="9">
    <location>
        <begin position="1"/>
        <end position="20"/>
    </location>
</feature>
<gene>
    <name evidence="11" type="ORF">JOF56_007946</name>
</gene>
<dbReference type="Proteomes" id="UP001519332">
    <property type="component" value="Unassembled WGS sequence"/>
</dbReference>
<keyword evidence="6 8" id="KW-0275">Fatty acid biosynthesis</keyword>
<feature type="region of interest" description="Disordered" evidence="9">
    <location>
        <begin position="63"/>
        <end position="82"/>
    </location>
</feature>
<evidence type="ECO:0000256" key="7">
    <source>
        <dbReference type="ARBA" id="ARBA00023267"/>
    </source>
</evidence>
<keyword evidence="3 8" id="KW-0444">Lipid biosynthesis</keyword>
<dbReference type="PROSITE" id="PS50968">
    <property type="entry name" value="BIOTINYL_LIPOYL"/>
    <property type="match status" value="1"/>
</dbReference>
<sequence length="166" mass="17799">MTRSGTRPPPDMSPLESEMSRLGAQDAMEILGRSLAEVVRAAPLVPSRARVRFGCASIEVEWPQAETGGPGSPPVPDPVDAADGLREVRAPLVGTFYRAREPGARPFVEIGDEIEAGQQVAIVEAMKLMNPIVAEDAGRVVEILVGDGDPVEYGQSLLRLEQRAEE</sequence>
<dbReference type="PANTHER" id="PTHR45266">
    <property type="entry name" value="OXALOACETATE DECARBOXYLASE ALPHA CHAIN"/>
    <property type="match status" value="1"/>
</dbReference>
<dbReference type="CDD" id="cd06850">
    <property type="entry name" value="biotinyl_domain"/>
    <property type="match status" value="1"/>
</dbReference>
<comment type="caution">
    <text evidence="11">The sequence shown here is derived from an EMBL/GenBank/DDBJ whole genome shotgun (WGS) entry which is preliminary data.</text>
</comment>
<evidence type="ECO:0000256" key="3">
    <source>
        <dbReference type="ARBA" id="ARBA00022516"/>
    </source>
</evidence>
<name>A0ABS4TT25_9PSEU</name>
<keyword evidence="12" id="KW-1185">Reference proteome</keyword>
<accession>A0ABS4TT25</accession>
<reference evidence="11 12" key="1">
    <citation type="submission" date="2021-03" db="EMBL/GenBank/DDBJ databases">
        <title>Sequencing the genomes of 1000 actinobacteria strains.</title>
        <authorList>
            <person name="Klenk H.-P."/>
        </authorList>
    </citation>
    <scope>NUCLEOTIDE SEQUENCE [LARGE SCALE GENOMIC DNA]</scope>
    <source>
        <strain evidence="11 12">DSM 46670</strain>
    </source>
</reference>
<dbReference type="InterPro" id="IPR050709">
    <property type="entry name" value="Biotin_Carboxyl_Carrier/Decarb"/>
</dbReference>
<dbReference type="InterPro" id="IPR001882">
    <property type="entry name" value="Biotin_BS"/>
</dbReference>
<proteinExistence type="predicted"/>
<dbReference type="RefSeq" id="WP_245378561.1">
    <property type="nucleotide sequence ID" value="NZ_JAGINW010000001.1"/>
</dbReference>
<dbReference type="EMBL" id="JAGINW010000001">
    <property type="protein sequence ID" value="MBP2327561.1"/>
    <property type="molecule type" value="Genomic_DNA"/>
</dbReference>
<dbReference type="InterPro" id="IPR000089">
    <property type="entry name" value="Biotin_lipoyl"/>
</dbReference>
<evidence type="ECO:0000256" key="2">
    <source>
        <dbReference type="ARBA" id="ARBA00017562"/>
    </source>
</evidence>
<evidence type="ECO:0000259" key="10">
    <source>
        <dbReference type="PROSITE" id="PS50968"/>
    </source>
</evidence>
<dbReference type="SUPFAM" id="SSF51230">
    <property type="entry name" value="Single hybrid motif"/>
    <property type="match status" value="1"/>
</dbReference>
<comment type="pathway">
    <text evidence="1 8">Lipid metabolism; fatty acid biosynthesis.</text>
</comment>